<dbReference type="SMART" id="SM00697">
    <property type="entry name" value="DM8"/>
    <property type="match status" value="1"/>
</dbReference>
<name>A0A0K8UJ86_BACLA</name>
<dbReference type="OrthoDB" id="7911967at2759"/>
<proteinExistence type="predicted"/>
<sequence>HEKAQFQHVELQSHHKRCDIKMRFHLLCLYIIVLEYAVVTRAEEEPNYKFVFDQIIPVKADEEVAKITLEVVRSEDGVKFSGKAEQLVDLDNEWTLNILLKIAEDANGEYNWLMPVPALRVCDFMKFYYRLYIYELLAKYANAPSPFDCPVVKNTYILKEYPLVSKNFNQFLQPGYYQLEVSLFHENDEKIKYIIEGHVEEEM</sequence>
<accession>A0A0K8UJ86</accession>
<dbReference type="InterPro" id="IPR010512">
    <property type="entry name" value="DUF1091"/>
</dbReference>
<dbReference type="AlphaFoldDB" id="A0A0K8UJ86"/>
<dbReference type="Pfam" id="PF06477">
    <property type="entry name" value="DUF1091"/>
    <property type="match status" value="1"/>
</dbReference>
<dbReference type="PANTHER" id="PTHR21112:SF10">
    <property type="entry name" value="CHEMOSENSORY PROTEIN A 87A"/>
    <property type="match status" value="1"/>
</dbReference>
<evidence type="ECO:0000313" key="1">
    <source>
        <dbReference type="EMBL" id="JAI26405.1"/>
    </source>
</evidence>
<dbReference type="PANTHER" id="PTHR21112">
    <property type="entry name" value="CHEMOSENSORY PROTEIN A 29A-RELATED"/>
    <property type="match status" value="1"/>
</dbReference>
<gene>
    <name evidence="1" type="ORF">c0_g1_i1</name>
</gene>
<dbReference type="EMBL" id="GDHF01025909">
    <property type="protein sequence ID" value="JAI26405.1"/>
    <property type="molecule type" value="Transcribed_RNA"/>
</dbReference>
<feature type="non-terminal residue" evidence="1">
    <location>
        <position position="1"/>
    </location>
</feature>
<organism evidence="1">
    <name type="scientific">Bactrocera latifrons</name>
    <name type="common">Malaysian fruit fly</name>
    <name type="synonym">Chaetodacus latifrons</name>
    <dbReference type="NCBI Taxonomy" id="174628"/>
    <lineage>
        <taxon>Eukaryota</taxon>
        <taxon>Metazoa</taxon>
        <taxon>Ecdysozoa</taxon>
        <taxon>Arthropoda</taxon>
        <taxon>Hexapoda</taxon>
        <taxon>Insecta</taxon>
        <taxon>Pterygota</taxon>
        <taxon>Neoptera</taxon>
        <taxon>Endopterygota</taxon>
        <taxon>Diptera</taxon>
        <taxon>Brachycera</taxon>
        <taxon>Muscomorpha</taxon>
        <taxon>Tephritoidea</taxon>
        <taxon>Tephritidae</taxon>
        <taxon>Bactrocera</taxon>
        <taxon>Bactrocera</taxon>
    </lineage>
</organism>
<protein>
    <submittedName>
        <fullName evidence="1">Uncharacterized protein</fullName>
    </submittedName>
</protein>
<reference evidence="1" key="1">
    <citation type="submission" date="2015-06" db="EMBL/GenBank/DDBJ databases">
        <authorList>
            <person name="Hoefler B.C."/>
            <person name="Straight P.D."/>
        </authorList>
    </citation>
    <scope>NUCLEOTIDE SEQUENCE</scope>
</reference>